<protein>
    <submittedName>
        <fullName evidence="2">Putative surface cell wall-binding protein</fullName>
    </submittedName>
</protein>
<dbReference type="Proteomes" id="UP000295558">
    <property type="component" value="Unassembled WGS sequence"/>
</dbReference>
<feature type="domain" description="WxL" evidence="1">
    <location>
        <begin position="32"/>
        <end position="218"/>
    </location>
</feature>
<organism evidence="2 3">
    <name type="scientific">Listeria rocourtiae</name>
    <dbReference type="NCBI Taxonomy" id="647910"/>
    <lineage>
        <taxon>Bacteria</taxon>
        <taxon>Bacillati</taxon>
        <taxon>Bacillota</taxon>
        <taxon>Bacilli</taxon>
        <taxon>Bacillales</taxon>
        <taxon>Listeriaceae</taxon>
        <taxon>Listeria</taxon>
    </lineage>
</organism>
<dbReference type="AlphaFoldDB" id="A0A4V3DQB3"/>
<dbReference type="Pfam" id="PF13731">
    <property type="entry name" value="WxL"/>
    <property type="match status" value="1"/>
</dbReference>
<evidence type="ECO:0000313" key="3">
    <source>
        <dbReference type="Proteomes" id="UP000295558"/>
    </source>
</evidence>
<dbReference type="Gene3D" id="3.80.10.10">
    <property type="entry name" value="Ribonuclease Inhibitor"/>
    <property type="match status" value="1"/>
</dbReference>
<dbReference type="InterPro" id="IPR032675">
    <property type="entry name" value="LRR_dom_sf"/>
</dbReference>
<reference evidence="2 3" key="1">
    <citation type="submission" date="2019-03" db="EMBL/GenBank/DDBJ databases">
        <title>Genomic Encyclopedia of Type Strains, Phase III (KMG-III): the genomes of soil and plant-associated and newly described type strains.</title>
        <authorList>
            <person name="Whitman W."/>
        </authorList>
    </citation>
    <scope>NUCLEOTIDE SEQUENCE [LARGE SCALE GENOMIC DNA]</scope>
    <source>
        <strain evidence="2 3">CECT 7972</strain>
    </source>
</reference>
<keyword evidence="3" id="KW-1185">Reference proteome</keyword>
<name>A0A4V3DQB3_9LIST</name>
<dbReference type="RefSeq" id="WP_036070183.1">
    <property type="nucleotide sequence ID" value="NZ_JAASUO010000001.1"/>
</dbReference>
<evidence type="ECO:0000259" key="1">
    <source>
        <dbReference type="Pfam" id="PF13731"/>
    </source>
</evidence>
<dbReference type="EMBL" id="SNZK01000001">
    <property type="protein sequence ID" value="TDR55476.1"/>
    <property type="molecule type" value="Genomic_DNA"/>
</dbReference>
<proteinExistence type="predicted"/>
<dbReference type="OrthoDB" id="2356942at2"/>
<comment type="caution">
    <text evidence="2">The sequence shown here is derived from an EMBL/GenBank/DDBJ whole genome shotgun (WGS) entry which is preliminary data.</text>
</comment>
<dbReference type="SUPFAM" id="SSF52058">
    <property type="entry name" value="L domain-like"/>
    <property type="match status" value="1"/>
</dbReference>
<evidence type="ECO:0000313" key="2">
    <source>
        <dbReference type="EMBL" id="TDR55476.1"/>
    </source>
</evidence>
<gene>
    <name evidence="2" type="ORF">DFP96_101413</name>
</gene>
<sequence length="445" mass="47445">MKKLSIMAMTGLLVTSTTGNTVLATTYDGSDRATSEAAVQILPGTGVIDPEVPNPIDPEEPSIPIDPINPNPGSLRINHVSDLNFGDFTLTGRKEMLHAKKVTTTTGQDLPAFINIADLRGTGDGWTLKVSQSGELVRGGVLTFDPEYNGADQGIESVGGELAADGDEIDVLIAEKNAGMGSHSALLGGIDGVSLTIPKDATVGQQKASLNWNIVADPTTEIPEEIVEIPDNNLRAALKEELGVTGDDQITKAKMKTLTEFTAVGKGIEELTGMEYASNLRILKLDNNKITNESITPVIRLAKLETVDLGGNQIMNSQILSNWASSSYASSLTRINAHNQNLGRRLSAVNSTDVALLGLRRIDGNALQMKNLIGDSSGNYSSLDAVMVVGSNVELDFQFIEAPIFQVNDVPSGTRSLKYQALWESPKVGFSAYVEVNGLDLQIEP</sequence>
<dbReference type="InterPro" id="IPR027994">
    <property type="entry name" value="WxL_dom"/>
</dbReference>
<accession>A0A4V3DQB3</accession>
<dbReference type="STRING" id="1265846.PROCOU_06103"/>